<evidence type="ECO:0000313" key="2">
    <source>
        <dbReference type="EMBL" id="JAT52070.1"/>
    </source>
</evidence>
<sequence length="242" mass="26256">LAIPVTPGLPIHGETRINLEEPTVTGSRKARQWDVLKAIIYGGMLESIASLGVISSAAGSNVTTLNVIALGLANLVGGLFVVIHNLFELNNEQHKSTDGKEEAGCYWELLGRRGYFRLHCTVALLSYILVGIVPPMVYGFSFRKSDNKEYKLIAVAIASLLCIALLAIGKAHVQEGRKPYAKTLLYYITLGVTGSGLSYAGGMLVKKLLEDLGLYDSMVVAPTPPFPSILEVNSRTPSWQFY</sequence>
<name>A0A1D1YBR7_9ARAE</name>
<accession>A0A1D1YBR7</accession>
<keyword evidence="1" id="KW-0472">Membrane</keyword>
<dbReference type="PANTHER" id="PTHR38937">
    <property type="entry name" value="MEMBRANE PROTEIN OF ER BODY-LIKE PROTEIN"/>
    <property type="match status" value="1"/>
</dbReference>
<feature type="transmembrane region" description="Helical" evidence="1">
    <location>
        <begin position="118"/>
        <end position="140"/>
    </location>
</feature>
<feature type="transmembrane region" description="Helical" evidence="1">
    <location>
        <begin position="38"/>
        <end position="59"/>
    </location>
</feature>
<feature type="non-terminal residue" evidence="2">
    <location>
        <position position="1"/>
    </location>
</feature>
<feature type="transmembrane region" description="Helical" evidence="1">
    <location>
        <begin position="65"/>
        <end position="87"/>
    </location>
</feature>
<keyword evidence="1" id="KW-0812">Transmembrane</keyword>
<reference evidence="2" key="1">
    <citation type="submission" date="2015-07" db="EMBL/GenBank/DDBJ databases">
        <title>Transcriptome Assembly of Anthurium amnicola.</title>
        <authorList>
            <person name="Suzuki J."/>
        </authorList>
    </citation>
    <scope>NUCLEOTIDE SEQUENCE</scope>
</reference>
<organism evidence="2">
    <name type="scientific">Anthurium amnicola</name>
    <dbReference type="NCBI Taxonomy" id="1678845"/>
    <lineage>
        <taxon>Eukaryota</taxon>
        <taxon>Viridiplantae</taxon>
        <taxon>Streptophyta</taxon>
        <taxon>Embryophyta</taxon>
        <taxon>Tracheophyta</taxon>
        <taxon>Spermatophyta</taxon>
        <taxon>Magnoliopsida</taxon>
        <taxon>Liliopsida</taxon>
        <taxon>Araceae</taxon>
        <taxon>Pothoideae</taxon>
        <taxon>Potheae</taxon>
        <taxon>Anthurium</taxon>
    </lineage>
</organism>
<feature type="transmembrane region" description="Helical" evidence="1">
    <location>
        <begin position="184"/>
        <end position="205"/>
    </location>
</feature>
<dbReference type="InterPro" id="IPR052843">
    <property type="entry name" value="ER_body_metal_sequester"/>
</dbReference>
<dbReference type="EMBL" id="GDJX01015866">
    <property type="protein sequence ID" value="JAT52070.1"/>
    <property type="molecule type" value="Transcribed_RNA"/>
</dbReference>
<proteinExistence type="predicted"/>
<gene>
    <name evidence="2" type="primary">RHA1_ro07174</name>
    <name evidence="2" type="ORF">g.75627</name>
</gene>
<keyword evidence="1" id="KW-1133">Transmembrane helix</keyword>
<dbReference type="PANTHER" id="PTHR38937:SF2">
    <property type="entry name" value="MEMBRANE PROTEIN OF ER BODY-LIKE PROTEIN ISOFORM X1"/>
    <property type="match status" value="1"/>
</dbReference>
<evidence type="ECO:0000256" key="1">
    <source>
        <dbReference type="SAM" id="Phobius"/>
    </source>
</evidence>
<feature type="transmembrane region" description="Helical" evidence="1">
    <location>
        <begin position="152"/>
        <end position="172"/>
    </location>
</feature>
<dbReference type="AlphaFoldDB" id="A0A1D1YBR7"/>
<protein>
    <submittedName>
        <fullName evidence="2">UPF0042 nucleotide-binding protein RHA1_ro07174</fullName>
    </submittedName>
</protein>